<sequence length="115" mass="12770">MCFRIKISKMPPETNFQAENITEKKFTRGNHCSNCKYCNCLLGTLRSLYSLQAENIVCKGVTDSVLKMISPTQGASRKHLSAPIKESQGNILRLLPSESVKNSCLLTITGLPGWH</sequence>
<name>A0A2D4PAG5_MICSU</name>
<dbReference type="EMBL" id="IACN01049815">
    <property type="protein sequence ID" value="LAB55001.1"/>
    <property type="molecule type" value="Transcribed_RNA"/>
</dbReference>
<protein>
    <submittedName>
        <fullName evidence="1">Uncharacterized protein</fullName>
    </submittedName>
</protein>
<organism evidence="1">
    <name type="scientific">Micrurus surinamensis</name>
    <name type="common">Surinam coral snake</name>
    <dbReference type="NCBI Taxonomy" id="129470"/>
    <lineage>
        <taxon>Eukaryota</taxon>
        <taxon>Metazoa</taxon>
        <taxon>Chordata</taxon>
        <taxon>Craniata</taxon>
        <taxon>Vertebrata</taxon>
        <taxon>Euteleostomi</taxon>
        <taxon>Lepidosauria</taxon>
        <taxon>Squamata</taxon>
        <taxon>Bifurcata</taxon>
        <taxon>Unidentata</taxon>
        <taxon>Episquamata</taxon>
        <taxon>Toxicofera</taxon>
        <taxon>Serpentes</taxon>
        <taxon>Colubroidea</taxon>
        <taxon>Elapidae</taxon>
        <taxon>Elapinae</taxon>
        <taxon>Micrurus</taxon>
    </lineage>
</organism>
<reference evidence="1" key="2">
    <citation type="submission" date="2017-11" db="EMBL/GenBank/DDBJ databases">
        <title>Coralsnake Venomics: Analyses of Venom Gland Transcriptomes and Proteomes of Six Brazilian Taxa.</title>
        <authorList>
            <person name="Aird S.D."/>
            <person name="Jorge da Silva N."/>
            <person name="Qiu L."/>
            <person name="Villar-Briones A."/>
            <person name="Aparecida-Saddi V."/>
            <person name="Campos-Telles M.P."/>
            <person name="Grau M."/>
            <person name="Mikheyev A.S."/>
        </authorList>
    </citation>
    <scope>NUCLEOTIDE SEQUENCE</scope>
    <source>
        <tissue evidence="1">Venom_gland</tissue>
    </source>
</reference>
<accession>A0A2D4PAG5</accession>
<evidence type="ECO:0000313" key="1">
    <source>
        <dbReference type="EMBL" id="LAB55001.1"/>
    </source>
</evidence>
<reference evidence="1" key="1">
    <citation type="submission" date="2017-07" db="EMBL/GenBank/DDBJ databases">
        <authorList>
            <person name="Mikheyev A."/>
            <person name="Grau M."/>
        </authorList>
    </citation>
    <scope>NUCLEOTIDE SEQUENCE</scope>
    <source>
        <tissue evidence="1">Venom_gland</tissue>
    </source>
</reference>
<dbReference type="AlphaFoldDB" id="A0A2D4PAG5"/>
<proteinExistence type="predicted"/>